<gene>
    <name evidence="2" type="ORF">I601_3419</name>
</gene>
<feature type="transmembrane region" description="Helical" evidence="1">
    <location>
        <begin position="89"/>
        <end position="108"/>
    </location>
</feature>
<dbReference type="AlphaFoldDB" id="A0A1A9GQV3"/>
<protein>
    <recommendedName>
        <fullName evidence="4">Integral membrane protein</fullName>
    </recommendedName>
</protein>
<evidence type="ECO:0000313" key="2">
    <source>
        <dbReference type="EMBL" id="ANH39825.1"/>
    </source>
</evidence>
<keyword evidence="1" id="KW-1133">Transmembrane helix</keyword>
<dbReference type="STRING" id="1300347.I601_3419"/>
<name>A0A1A9GQV3_9ACTN</name>
<feature type="transmembrane region" description="Helical" evidence="1">
    <location>
        <begin position="30"/>
        <end position="52"/>
    </location>
</feature>
<sequence>MALVLLLTTVAAVATVVMIVRDQSPPGDPYFLLLGLLLVALLVQLVVGLVSLAGTDADVEGVTFVAYLVTAVLVVPVGAALALVERNRWGTGVLLVALATVAAMQLRLDSLWSGAGA</sequence>
<evidence type="ECO:0000256" key="1">
    <source>
        <dbReference type="SAM" id="Phobius"/>
    </source>
</evidence>
<evidence type="ECO:0000313" key="3">
    <source>
        <dbReference type="Proteomes" id="UP000077868"/>
    </source>
</evidence>
<proteinExistence type="predicted"/>
<keyword evidence="1" id="KW-0812">Transmembrane</keyword>
<evidence type="ECO:0008006" key="4">
    <source>
        <dbReference type="Google" id="ProtNLM"/>
    </source>
</evidence>
<accession>A0A1A9GQV3</accession>
<dbReference type="PATRIC" id="fig|1300347.3.peg.3427"/>
<dbReference type="KEGG" id="ndk:I601_3419"/>
<reference evidence="2 3" key="1">
    <citation type="submission" date="2016-03" db="EMBL/GenBank/DDBJ databases">
        <title>Complete genome sequence of a soil Actinobacterium, Nocardioides dokdonensis FR1436.</title>
        <authorList>
            <person name="Kwon S.-K."/>
            <person name="Kim K."/>
            <person name="Kim J.F."/>
        </authorList>
    </citation>
    <scope>NUCLEOTIDE SEQUENCE [LARGE SCALE GENOMIC DNA]</scope>
    <source>
        <strain evidence="2 3">FR1436</strain>
    </source>
</reference>
<dbReference type="Proteomes" id="UP000077868">
    <property type="component" value="Chromosome"/>
</dbReference>
<organism evidence="2 3">
    <name type="scientific">Nocardioides dokdonensis FR1436</name>
    <dbReference type="NCBI Taxonomy" id="1300347"/>
    <lineage>
        <taxon>Bacteria</taxon>
        <taxon>Bacillati</taxon>
        <taxon>Actinomycetota</taxon>
        <taxon>Actinomycetes</taxon>
        <taxon>Propionibacteriales</taxon>
        <taxon>Nocardioidaceae</taxon>
        <taxon>Nocardioides</taxon>
    </lineage>
</organism>
<dbReference type="EMBL" id="CP015079">
    <property type="protein sequence ID" value="ANH39825.1"/>
    <property type="molecule type" value="Genomic_DNA"/>
</dbReference>
<keyword evidence="3" id="KW-1185">Reference proteome</keyword>
<feature type="transmembrane region" description="Helical" evidence="1">
    <location>
        <begin position="64"/>
        <end position="83"/>
    </location>
</feature>
<keyword evidence="1" id="KW-0472">Membrane</keyword>